<sequence length="390" mass="42935">MRTRTTVTARPVGVGRHVAKTLTSNLDNRIRWSPTSVVMLGRSIRSVAVRATPKGAFAGFTARTLATQAGSDRWGSGNGWFPFAGAAAGVSVVAVTMGTAFCDAPKKEAEAKVDYEQLRKDIAAILEKDPRYDDGSYGPVLVRLAWHAAGTFDKGDKKCPGGSDGATMRFKPECDHGANAGLAVARQVLEPLKAKYPGVSYADLWTLAGVVAIQEMGGPAISWRPGRSDKVDGTYCPPDGRLPDAEKGPQHIRDIFYRMGFNDREIVALLGAHAIGRCHPNASGYSGPWTNAPTTFSNEFFRLLLEEKWSEKKWKGPKQFEDKTGKLMMLPTDLALIEDPKFKKYVEMYAKDEALFFKDFSAAFNKLMELGVKFPCNSWFCYLFGWLFGY</sequence>
<evidence type="ECO:0000256" key="8">
    <source>
        <dbReference type="ARBA" id="ARBA00022946"/>
    </source>
</evidence>
<comment type="similarity">
    <text evidence="4">Belongs to the peroxidase family. Cytochrome c peroxidase subfamily.</text>
</comment>
<comment type="catalytic activity">
    <reaction evidence="14">
        <text>2 Fe(II)-[cytochrome c] + H2O2 + 2 H(+) = 2 Fe(III)-[cytochrome c] + 2 H2O</text>
        <dbReference type="Rhea" id="RHEA:16581"/>
        <dbReference type="Rhea" id="RHEA-COMP:10350"/>
        <dbReference type="Rhea" id="RHEA-COMP:14399"/>
        <dbReference type="ChEBI" id="CHEBI:15377"/>
        <dbReference type="ChEBI" id="CHEBI:15378"/>
        <dbReference type="ChEBI" id="CHEBI:16240"/>
        <dbReference type="ChEBI" id="CHEBI:29033"/>
        <dbReference type="ChEBI" id="CHEBI:29034"/>
        <dbReference type="EC" id="1.11.1.5"/>
    </reaction>
</comment>
<comment type="subcellular location">
    <subcellularLocation>
        <location evidence="3">Mitochondrion intermembrane space</location>
    </subcellularLocation>
    <subcellularLocation>
        <location evidence="2">Mitochondrion matrix</location>
    </subcellularLocation>
</comment>
<dbReference type="InterPro" id="IPR002207">
    <property type="entry name" value="Peroxidase_I"/>
</dbReference>
<dbReference type="GO" id="GO:0042744">
    <property type="term" value="P:hydrogen peroxide catabolic process"/>
    <property type="evidence" value="ECO:0007669"/>
    <property type="project" value="TreeGrafter"/>
</dbReference>
<comment type="function">
    <text evidence="1">Destroys radicals which are normally produced within the cells and which are toxic to biological systems.</text>
</comment>
<gene>
    <name evidence="16" type="ORF">PLBR_LOCUS3981</name>
</gene>
<evidence type="ECO:0000256" key="4">
    <source>
        <dbReference type="ARBA" id="ARBA00005997"/>
    </source>
</evidence>
<evidence type="ECO:0000259" key="15">
    <source>
        <dbReference type="PROSITE" id="PS50873"/>
    </source>
</evidence>
<dbReference type="SUPFAM" id="SSF48113">
    <property type="entry name" value="Heme-dependent peroxidases"/>
    <property type="match status" value="1"/>
</dbReference>
<evidence type="ECO:0000256" key="2">
    <source>
        <dbReference type="ARBA" id="ARBA00004305"/>
    </source>
</evidence>
<dbReference type="InterPro" id="IPR019794">
    <property type="entry name" value="Peroxidases_AS"/>
</dbReference>
<evidence type="ECO:0000256" key="10">
    <source>
        <dbReference type="ARBA" id="ARBA00023004"/>
    </source>
</evidence>
<dbReference type="AlphaFoldDB" id="A0A3P3Y9B5"/>
<dbReference type="Proteomes" id="UP000290189">
    <property type="component" value="Unassembled WGS sequence"/>
</dbReference>
<geneLocation type="mitochondrion" evidence="16"/>
<keyword evidence="7" id="KW-0479">Metal-binding</keyword>
<dbReference type="PROSITE" id="PS00435">
    <property type="entry name" value="PEROXIDASE_1"/>
    <property type="match status" value="1"/>
</dbReference>
<dbReference type="InterPro" id="IPR044831">
    <property type="entry name" value="Ccp1-like"/>
</dbReference>
<evidence type="ECO:0000256" key="6">
    <source>
        <dbReference type="ARBA" id="ARBA00022617"/>
    </source>
</evidence>
<dbReference type="FunFam" id="1.10.520.10:FF:000005">
    <property type="entry name" value="Cytochrome c peroxidase"/>
    <property type="match status" value="1"/>
</dbReference>
<evidence type="ECO:0000256" key="7">
    <source>
        <dbReference type="ARBA" id="ARBA00022723"/>
    </source>
</evidence>
<evidence type="ECO:0000256" key="11">
    <source>
        <dbReference type="ARBA" id="ARBA00023128"/>
    </source>
</evidence>
<dbReference type="Gene3D" id="1.10.420.10">
    <property type="entry name" value="Peroxidase, domain 2"/>
    <property type="match status" value="1"/>
</dbReference>
<dbReference type="PANTHER" id="PTHR31356:SF58">
    <property type="entry name" value="CYTOCHROME C PEROXIDASE, MITOCHONDRIAL"/>
    <property type="match status" value="1"/>
</dbReference>
<evidence type="ECO:0000256" key="5">
    <source>
        <dbReference type="ARBA" id="ARBA00022559"/>
    </source>
</evidence>
<evidence type="ECO:0000313" key="17">
    <source>
        <dbReference type="Proteomes" id="UP000290189"/>
    </source>
</evidence>
<dbReference type="PANTHER" id="PTHR31356">
    <property type="entry name" value="THYLAKOID LUMENAL 29 KDA PROTEIN, CHLOROPLASTIC-RELATED"/>
    <property type="match status" value="1"/>
</dbReference>
<keyword evidence="8" id="KW-0809">Transit peptide</keyword>
<dbReference type="GO" id="GO:0005758">
    <property type="term" value="C:mitochondrial intermembrane space"/>
    <property type="evidence" value="ECO:0007669"/>
    <property type="project" value="UniProtKB-SubCell"/>
</dbReference>
<protein>
    <recommendedName>
        <fullName evidence="13">Cytochrome c peroxidase, mitochondrial</fullName>
        <ecNumber evidence="12">1.11.1.5</ecNumber>
    </recommendedName>
</protein>
<dbReference type="GO" id="GO:0004130">
    <property type="term" value="F:cytochrome-c peroxidase activity"/>
    <property type="evidence" value="ECO:0007669"/>
    <property type="project" value="UniProtKB-EC"/>
</dbReference>
<proteinExistence type="inferred from homology"/>
<evidence type="ECO:0000313" key="16">
    <source>
        <dbReference type="EMBL" id="SPQ96766.1"/>
    </source>
</evidence>
<accession>A0A3P3Y9B5</accession>
<dbReference type="GO" id="GO:0005759">
    <property type="term" value="C:mitochondrial matrix"/>
    <property type="evidence" value="ECO:0007669"/>
    <property type="project" value="UniProtKB-SubCell"/>
</dbReference>
<dbReference type="InterPro" id="IPR002016">
    <property type="entry name" value="Haem_peroxidase"/>
</dbReference>
<name>A0A3P3Y9B5_PLABS</name>
<dbReference type="PRINTS" id="PR00458">
    <property type="entry name" value="PEROXIDASE"/>
</dbReference>
<evidence type="ECO:0000256" key="1">
    <source>
        <dbReference type="ARBA" id="ARBA00003917"/>
    </source>
</evidence>
<evidence type="ECO:0000256" key="14">
    <source>
        <dbReference type="ARBA" id="ARBA00049265"/>
    </source>
</evidence>
<dbReference type="EC" id="1.11.1.5" evidence="12"/>
<dbReference type="GO" id="GO:0020037">
    <property type="term" value="F:heme binding"/>
    <property type="evidence" value="ECO:0007669"/>
    <property type="project" value="InterPro"/>
</dbReference>
<dbReference type="PROSITE" id="PS00436">
    <property type="entry name" value="PEROXIDASE_2"/>
    <property type="match status" value="1"/>
</dbReference>
<feature type="domain" description="Plant heme peroxidase family profile" evidence="15">
    <location>
        <begin position="185"/>
        <end position="390"/>
    </location>
</feature>
<dbReference type="EMBL" id="OVEO01000006">
    <property type="protein sequence ID" value="SPQ96766.1"/>
    <property type="molecule type" value="Genomic_DNA"/>
</dbReference>
<dbReference type="PRINTS" id="PR00459">
    <property type="entry name" value="ASPEROXIDASE"/>
</dbReference>
<dbReference type="Gene3D" id="1.10.520.10">
    <property type="match status" value="1"/>
</dbReference>
<dbReference type="InterPro" id="IPR019793">
    <property type="entry name" value="Peroxidases_heam-ligand_BS"/>
</dbReference>
<evidence type="ECO:0000256" key="3">
    <source>
        <dbReference type="ARBA" id="ARBA00004569"/>
    </source>
</evidence>
<evidence type="ECO:0000256" key="12">
    <source>
        <dbReference type="ARBA" id="ARBA00039063"/>
    </source>
</evidence>
<dbReference type="GO" id="GO:0000302">
    <property type="term" value="P:response to reactive oxygen species"/>
    <property type="evidence" value="ECO:0007669"/>
    <property type="project" value="TreeGrafter"/>
</dbReference>
<dbReference type="CDD" id="cd00691">
    <property type="entry name" value="ascorbate_peroxidase"/>
    <property type="match status" value="1"/>
</dbReference>
<keyword evidence="11 16" id="KW-0496">Mitochondrion</keyword>
<dbReference type="InterPro" id="IPR010255">
    <property type="entry name" value="Haem_peroxidase_sf"/>
</dbReference>
<keyword evidence="5" id="KW-0575">Peroxidase</keyword>
<keyword evidence="9" id="KW-0560">Oxidoreductase</keyword>
<dbReference type="GO" id="GO:0046872">
    <property type="term" value="F:metal ion binding"/>
    <property type="evidence" value="ECO:0007669"/>
    <property type="project" value="UniProtKB-KW"/>
</dbReference>
<dbReference type="PROSITE" id="PS50873">
    <property type="entry name" value="PEROXIDASE_4"/>
    <property type="match status" value="1"/>
</dbReference>
<dbReference type="GO" id="GO:0034599">
    <property type="term" value="P:cellular response to oxidative stress"/>
    <property type="evidence" value="ECO:0007669"/>
    <property type="project" value="InterPro"/>
</dbReference>
<evidence type="ECO:0000256" key="13">
    <source>
        <dbReference type="ARBA" id="ARBA00040313"/>
    </source>
</evidence>
<dbReference type="FunFam" id="1.10.420.10:FF:000009">
    <property type="entry name" value="Ascorbate peroxidase"/>
    <property type="match status" value="1"/>
</dbReference>
<dbReference type="Pfam" id="PF00141">
    <property type="entry name" value="peroxidase"/>
    <property type="match status" value="1"/>
</dbReference>
<keyword evidence="6" id="KW-0349">Heme</keyword>
<keyword evidence="10" id="KW-0408">Iron</keyword>
<organism evidence="16 17">
    <name type="scientific">Plasmodiophora brassicae</name>
    <name type="common">Clubroot disease agent</name>
    <dbReference type="NCBI Taxonomy" id="37360"/>
    <lineage>
        <taxon>Eukaryota</taxon>
        <taxon>Sar</taxon>
        <taxon>Rhizaria</taxon>
        <taxon>Endomyxa</taxon>
        <taxon>Phytomyxea</taxon>
        <taxon>Plasmodiophorida</taxon>
        <taxon>Plasmodiophoridae</taxon>
        <taxon>Plasmodiophora</taxon>
    </lineage>
</organism>
<reference evidence="16 17" key="1">
    <citation type="submission" date="2018-03" db="EMBL/GenBank/DDBJ databases">
        <authorList>
            <person name="Fogelqvist J."/>
        </authorList>
    </citation>
    <scope>NUCLEOTIDE SEQUENCE [LARGE SCALE GENOMIC DNA]</scope>
</reference>
<evidence type="ECO:0000256" key="9">
    <source>
        <dbReference type="ARBA" id="ARBA00023002"/>
    </source>
</evidence>